<sequence length="132" mass="15250">GVEIDDILLGMLIVDYFIGEIDAPTWRVLRINYVSMRTWGLLRSYGREDLDLEMVYSLLCRGDENHIFVLALASECTNRRLDRPLMQWLSLHHGCPPHIEACLRSFLVHRCGRGVGRCEDGYDALIINWLSE</sequence>
<reference evidence="1 2" key="1">
    <citation type="journal article" date="2014" name="Am. J. Bot.">
        <title>Genome assembly and annotation for red clover (Trifolium pratense; Fabaceae).</title>
        <authorList>
            <person name="Istvanek J."/>
            <person name="Jaros M."/>
            <person name="Krenek A."/>
            <person name="Repkova J."/>
        </authorList>
    </citation>
    <scope>NUCLEOTIDE SEQUENCE [LARGE SCALE GENOMIC DNA]</scope>
    <source>
        <strain evidence="2">cv. Tatra</strain>
        <tissue evidence="1">Young leaves</tissue>
    </source>
</reference>
<evidence type="ECO:0000313" key="1">
    <source>
        <dbReference type="EMBL" id="PNY17304.1"/>
    </source>
</evidence>
<feature type="non-terminal residue" evidence="1">
    <location>
        <position position="1"/>
    </location>
</feature>
<organism evidence="1 2">
    <name type="scientific">Trifolium pratense</name>
    <name type="common">Red clover</name>
    <dbReference type="NCBI Taxonomy" id="57577"/>
    <lineage>
        <taxon>Eukaryota</taxon>
        <taxon>Viridiplantae</taxon>
        <taxon>Streptophyta</taxon>
        <taxon>Embryophyta</taxon>
        <taxon>Tracheophyta</taxon>
        <taxon>Spermatophyta</taxon>
        <taxon>Magnoliopsida</taxon>
        <taxon>eudicotyledons</taxon>
        <taxon>Gunneridae</taxon>
        <taxon>Pentapetalae</taxon>
        <taxon>rosids</taxon>
        <taxon>fabids</taxon>
        <taxon>Fabales</taxon>
        <taxon>Fabaceae</taxon>
        <taxon>Papilionoideae</taxon>
        <taxon>50 kb inversion clade</taxon>
        <taxon>NPAAA clade</taxon>
        <taxon>Hologalegina</taxon>
        <taxon>IRL clade</taxon>
        <taxon>Trifolieae</taxon>
        <taxon>Trifolium</taxon>
    </lineage>
</organism>
<evidence type="ECO:0000313" key="2">
    <source>
        <dbReference type="Proteomes" id="UP000236291"/>
    </source>
</evidence>
<gene>
    <name evidence="1" type="ORF">L195_g014044</name>
</gene>
<comment type="caution">
    <text evidence="1">The sequence shown here is derived from an EMBL/GenBank/DDBJ whole genome shotgun (WGS) entry which is preliminary data.</text>
</comment>
<protein>
    <submittedName>
        <fullName evidence="1">Uncharacterized protein</fullName>
    </submittedName>
</protein>
<dbReference type="EMBL" id="ASHM01009248">
    <property type="protein sequence ID" value="PNY17304.1"/>
    <property type="molecule type" value="Genomic_DNA"/>
</dbReference>
<dbReference type="Proteomes" id="UP000236291">
    <property type="component" value="Unassembled WGS sequence"/>
</dbReference>
<dbReference type="AlphaFoldDB" id="A0A2K3PPW4"/>
<proteinExistence type="predicted"/>
<name>A0A2K3PPW4_TRIPR</name>
<accession>A0A2K3PPW4</accession>
<reference evidence="1 2" key="2">
    <citation type="journal article" date="2017" name="Front. Plant Sci.">
        <title>Gene Classification and Mining of Molecular Markers Useful in Red Clover (Trifolium pratense) Breeding.</title>
        <authorList>
            <person name="Istvanek J."/>
            <person name="Dluhosova J."/>
            <person name="Dluhos P."/>
            <person name="Patkova L."/>
            <person name="Nedelnik J."/>
            <person name="Repkova J."/>
        </authorList>
    </citation>
    <scope>NUCLEOTIDE SEQUENCE [LARGE SCALE GENOMIC DNA]</scope>
    <source>
        <strain evidence="2">cv. Tatra</strain>
        <tissue evidence="1">Young leaves</tissue>
    </source>
</reference>